<dbReference type="GO" id="GO:0004722">
    <property type="term" value="F:protein serine/threonine phosphatase activity"/>
    <property type="evidence" value="ECO:0007669"/>
    <property type="project" value="TreeGrafter"/>
</dbReference>
<feature type="region of interest" description="Disordered" evidence="2">
    <location>
        <begin position="138"/>
        <end position="181"/>
    </location>
</feature>
<keyword evidence="4" id="KW-1185">Reference proteome</keyword>
<dbReference type="Proteomes" id="UP000269945">
    <property type="component" value="Unassembled WGS sequence"/>
</dbReference>
<feature type="non-terminal residue" evidence="3">
    <location>
        <position position="1"/>
    </location>
</feature>
<dbReference type="Gene3D" id="3.40.50.1240">
    <property type="entry name" value="Phosphoglycerate mutase-like"/>
    <property type="match status" value="1"/>
</dbReference>
<dbReference type="InterPro" id="IPR029033">
    <property type="entry name" value="His_PPase_superfam"/>
</dbReference>
<dbReference type="InterPro" id="IPR051021">
    <property type="entry name" value="Mito_Ser/Thr_phosphatase"/>
</dbReference>
<reference evidence="3 4" key="1">
    <citation type="submission" date="2018-10" db="EMBL/GenBank/DDBJ databases">
        <authorList>
            <person name="Ekblom R."/>
            <person name="Jareborg N."/>
        </authorList>
    </citation>
    <scope>NUCLEOTIDE SEQUENCE [LARGE SCALE GENOMIC DNA]</scope>
    <source>
        <tissue evidence="3">Muscle</tissue>
    </source>
</reference>
<evidence type="ECO:0000256" key="1">
    <source>
        <dbReference type="ARBA" id="ARBA00006717"/>
    </source>
</evidence>
<gene>
    <name evidence="3" type="ORF">BN2614_LOCUS4</name>
</gene>
<dbReference type="PANTHER" id="PTHR20935">
    <property type="entry name" value="PHOSPHOGLYCERATE MUTASE-RELATED"/>
    <property type="match status" value="1"/>
</dbReference>
<dbReference type="GO" id="GO:0090141">
    <property type="term" value="P:positive regulation of mitochondrial fission"/>
    <property type="evidence" value="ECO:0007669"/>
    <property type="project" value="TreeGrafter"/>
</dbReference>
<protein>
    <submittedName>
        <fullName evidence="3">Uncharacterized protein</fullName>
    </submittedName>
</protein>
<dbReference type="GO" id="GO:0005739">
    <property type="term" value="C:mitochondrion"/>
    <property type="evidence" value="ECO:0007669"/>
    <property type="project" value="TreeGrafter"/>
</dbReference>
<accession>A0A9X9LT61</accession>
<name>A0A9X9LT61_GULGU</name>
<comment type="caution">
    <text evidence="3">The sequence shown here is derived from an EMBL/GenBank/DDBJ whole genome shotgun (WGS) entry which is preliminary data.</text>
</comment>
<feature type="compositionally biased region" description="Polar residues" evidence="2">
    <location>
        <begin position="143"/>
        <end position="152"/>
    </location>
</feature>
<dbReference type="PANTHER" id="PTHR20935:SF0">
    <property type="entry name" value="SERINE_THREONINE-PROTEIN PHOSPHATASE PGAM5, MITOCHONDRIAL"/>
    <property type="match status" value="1"/>
</dbReference>
<sequence>RQEPRSLLNLQKRYLDSGEEELACRLDHYEAKARPRIFLIWRSWNHVDSSMENEHTLKLLGHEQTELTGLWLASLGLKFNKIVHSAMSPEIETTDISNKHLPGICKVSTDLLREGTVIETNPPMPHWKPEAVFMKMEPGSRLPSGTASTGQTPSVRRAVRRSSPAMPASSADGVQGASVLP</sequence>
<evidence type="ECO:0000313" key="4">
    <source>
        <dbReference type="Proteomes" id="UP000269945"/>
    </source>
</evidence>
<evidence type="ECO:0000313" key="3">
    <source>
        <dbReference type="EMBL" id="VCW85597.1"/>
    </source>
</evidence>
<dbReference type="AlphaFoldDB" id="A0A9X9LT61"/>
<dbReference type="EMBL" id="CYRY02015747">
    <property type="protein sequence ID" value="VCW85597.1"/>
    <property type="molecule type" value="Genomic_DNA"/>
</dbReference>
<feature type="compositionally biased region" description="Low complexity" evidence="2">
    <location>
        <begin position="153"/>
        <end position="171"/>
    </location>
</feature>
<organism evidence="3 4">
    <name type="scientific">Gulo gulo</name>
    <name type="common">Wolverine</name>
    <name type="synonym">Gluton</name>
    <dbReference type="NCBI Taxonomy" id="48420"/>
    <lineage>
        <taxon>Eukaryota</taxon>
        <taxon>Metazoa</taxon>
        <taxon>Chordata</taxon>
        <taxon>Craniata</taxon>
        <taxon>Vertebrata</taxon>
        <taxon>Euteleostomi</taxon>
        <taxon>Mammalia</taxon>
        <taxon>Eutheria</taxon>
        <taxon>Laurasiatheria</taxon>
        <taxon>Carnivora</taxon>
        <taxon>Caniformia</taxon>
        <taxon>Musteloidea</taxon>
        <taxon>Mustelidae</taxon>
        <taxon>Guloninae</taxon>
        <taxon>Gulo</taxon>
    </lineage>
</organism>
<comment type="similarity">
    <text evidence="1">Belongs to the phosphoglycerate mutase family. BPG-dependent PGAM subfamily.</text>
</comment>
<proteinExistence type="inferred from homology"/>
<evidence type="ECO:0000256" key="2">
    <source>
        <dbReference type="SAM" id="MobiDB-lite"/>
    </source>
</evidence>